<sequence length="274" mass="30522">MDDSCVCKESLTVALLLLRYSVRVSNELGSGRPRATRYAVFVVLVQSLAIGLLSMAIILATRNQFSVIFTSDRDMQRAVADIAYLLGITMVLNSIQPVISGKHDHPFHATVVFRPTKWMGCLGTGVAVGGGWQALVAYINLGCYYIFGLPLGLSAGNLVWYAVWHVCPDAGSPVHNLEHRLEEGGKNLLQRQRVLLCFIYLSQSTQKFKSSSAVVDMYGVKKEMVLTDSPWFCWHHRRQPKLQNACGCGVDKKKGIRRCKYDGGFFIFIVNPKM</sequence>
<evidence type="ECO:0000313" key="4">
    <source>
        <dbReference type="Proteomes" id="UP000287651"/>
    </source>
</evidence>
<dbReference type="GO" id="GO:0015297">
    <property type="term" value="F:antiporter activity"/>
    <property type="evidence" value="ECO:0007669"/>
    <property type="project" value="InterPro"/>
</dbReference>
<accession>A0A426Y603</accession>
<gene>
    <name evidence="3" type="ORF">B296_00053907</name>
</gene>
<dbReference type="InterPro" id="IPR002528">
    <property type="entry name" value="MATE_fam"/>
</dbReference>
<protein>
    <recommendedName>
        <fullName evidence="5">Protein DETOXIFICATION</fullName>
    </recommendedName>
</protein>
<keyword evidence="2" id="KW-0812">Transmembrane</keyword>
<feature type="transmembrane region" description="Helical" evidence="2">
    <location>
        <begin position="82"/>
        <end position="99"/>
    </location>
</feature>
<evidence type="ECO:0000313" key="3">
    <source>
        <dbReference type="EMBL" id="RRT47189.1"/>
    </source>
</evidence>
<name>A0A426Y603_ENSVE</name>
<comment type="caution">
    <text evidence="3">The sequence shown here is derived from an EMBL/GenBank/DDBJ whole genome shotgun (WGS) entry which is preliminary data.</text>
</comment>
<keyword evidence="2" id="KW-1133">Transmembrane helix</keyword>
<organism evidence="3 4">
    <name type="scientific">Ensete ventricosum</name>
    <name type="common">Abyssinian banana</name>
    <name type="synonym">Musa ensete</name>
    <dbReference type="NCBI Taxonomy" id="4639"/>
    <lineage>
        <taxon>Eukaryota</taxon>
        <taxon>Viridiplantae</taxon>
        <taxon>Streptophyta</taxon>
        <taxon>Embryophyta</taxon>
        <taxon>Tracheophyta</taxon>
        <taxon>Spermatophyta</taxon>
        <taxon>Magnoliopsida</taxon>
        <taxon>Liliopsida</taxon>
        <taxon>Zingiberales</taxon>
        <taxon>Musaceae</taxon>
        <taxon>Ensete</taxon>
    </lineage>
</organism>
<comment type="similarity">
    <text evidence="1">Belongs to the multi antimicrobial extrusion (MATE) (TC 2.A.66.1) family.</text>
</comment>
<dbReference type="AlphaFoldDB" id="A0A426Y603"/>
<dbReference type="EMBL" id="AMZH03014701">
    <property type="protein sequence ID" value="RRT47189.1"/>
    <property type="molecule type" value="Genomic_DNA"/>
</dbReference>
<dbReference type="GO" id="GO:0042910">
    <property type="term" value="F:xenobiotic transmembrane transporter activity"/>
    <property type="evidence" value="ECO:0007669"/>
    <property type="project" value="InterPro"/>
</dbReference>
<reference evidence="3 4" key="1">
    <citation type="journal article" date="2014" name="Agronomy (Basel)">
        <title>A Draft Genome Sequence for Ensete ventricosum, the Drought-Tolerant Tree Against Hunger.</title>
        <authorList>
            <person name="Harrison J."/>
            <person name="Moore K.A."/>
            <person name="Paszkiewicz K."/>
            <person name="Jones T."/>
            <person name="Grant M."/>
            <person name="Ambacheew D."/>
            <person name="Muzemil S."/>
            <person name="Studholme D.J."/>
        </authorList>
    </citation>
    <scope>NUCLEOTIDE SEQUENCE [LARGE SCALE GENOMIC DNA]</scope>
</reference>
<dbReference type="Pfam" id="PF01554">
    <property type="entry name" value="MatE"/>
    <property type="match status" value="1"/>
</dbReference>
<dbReference type="PANTHER" id="PTHR11206">
    <property type="entry name" value="MULTIDRUG RESISTANCE PROTEIN"/>
    <property type="match status" value="1"/>
</dbReference>
<evidence type="ECO:0000256" key="1">
    <source>
        <dbReference type="ARBA" id="ARBA00010199"/>
    </source>
</evidence>
<keyword evidence="2" id="KW-0472">Membrane</keyword>
<evidence type="ECO:0000256" key="2">
    <source>
        <dbReference type="SAM" id="Phobius"/>
    </source>
</evidence>
<proteinExistence type="inferred from homology"/>
<dbReference type="GO" id="GO:0016020">
    <property type="term" value="C:membrane"/>
    <property type="evidence" value="ECO:0007669"/>
    <property type="project" value="InterPro"/>
</dbReference>
<feature type="transmembrane region" description="Helical" evidence="2">
    <location>
        <begin position="38"/>
        <end position="61"/>
    </location>
</feature>
<dbReference type="Proteomes" id="UP000287651">
    <property type="component" value="Unassembled WGS sequence"/>
</dbReference>
<evidence type="ECO:0008006" key="5">
    <source>
        <dbReference type="Google" id="ProtNLM"/>
    </source>
</evidence>